<dbReference type="RefSeq" id="WP_284268493.1">
    <property type="nucleotide sequence ID" value="NZ_BSOW01000015.1"/>
</dbReference>
<keyword evidence="1" id="KW-0732">Signal</keyword>
<accession>A0ABQ6B5T9</accession>
<feature type="signal peptide" evidence="1">
    <location>
        <begin position="1"/>
        <end position="26"/>
    </location>
</feature>
<sequence length="498" mass="55466">MKMSRALLAFAAATALTCSDPVPAKADPWTRGFVVSSYGYAFRYGGRAGFTRGTEIEPGVDCPHGSTNFFTDSEQRRSTLARQKWYSQQEIDWIVEPPGLDQIRGDTHKVRGKVFARAISYRGYKRGIETYVNPWAAQDPGQPEVTSRIADGFNLDGKIGPNDFVSPDGEKGIDNALYRAWGCDAPWRGNGNATLALRYDTAMLDGLHTIVIRISGHQDPMNDSDATVEIGNSPDQIVRDARGGVGIDYSYRILRSARYTKLKATIKNGVVETEQVEHLHTPRMAYYYDQTGDTNFTKGKIRLVIAPDGLSATSLIGGYRDWRDLYGDASFGGSSTAGAGSLDEVYHEDHVALYYALRRNADGMYNEKTRQYDGISTAYRMMMSSAFVVDPDQPMTIPIRAGNEWRRTVFEACKTSVAKGAEALIPQDVPPGCREAAYPYLEGFIKDLSSRDFILKTLDRPHYPDGVGLDLCGYPIDDQGNRKRNTKYDERLETCIYR</sequence>
<dbReference type="EMBL" id="BSOW01000015">
    <property type="protein sequence ID" value="GLR87578.1"/>
    <property type="molecule type" value="Genomic_DNA"/>
</dbReference>
<evidence type="ECO:0000256" key="1">
    <source>
        <dbReference type="SAM" id="SignalP"/>
    </source>
</evidence>
<reference evidence="3" key="1">
    <citation type="journal article" date="2019" name="Int. J. Syst. Evol. Microbiol.">
        <title>The Global Catalogue of Microorganisms (GCM) 10K type strain sequencing project: providing services to taxonomists for standard genome sequencing and annotation.</title>
        <authorList>
            <consortium name="The Broad Institute Genomics Platform"/>
            <consortium name="The Broad Institute Genome Sequencing Center for Infectious Disease"/>
            <person name="Wu L."/>
            <person name="Ma J."/>
        </authorList>
    </citation>
    <scope>NUCLEOTIDE SEQUENCE [LARGE SCALE GENOMIC DNA]</scope>
    <source>
        <strain evidence="3">NBRC 102520</strain>
    </source>
</reference>
<keyword evidence="3" id="KW-1185">Reference proteome</keyword>
<dbReference type="Proteomes" id="UP001156905">
    <property type="component" value="Unassembled WGS sequence"/>
</dbReference>
<organism evidence="2 3">
    <name type="scientific">Bradyrhizobium iriomotense</name>
    <dbReference type="NCBI Taxonomy" id="441950"/>
    <lineage>
        <taxon>Bacteria</taxon>
        <taxon>Pseudomonadati</taxon>
        <taxon>Pseudomonadota</taxon>
        <taxon>Alphaproteobacteria</taxon>
        <taxon>Hyphomicrobiales</taxon>
        <taxon>Nitrobacteraceae</taxon>
        <taxon>Bradyrhizobium</taxon>
    </lineage>
</organism>
<evidence type="ECO:0000313" key="2">
    <source>
        <dbReference type="EMBL" id="GLR87578.1"/>
    </source>
</evidence>
<evidence type="ECO:0000313" key="3">
    <source>
        <dbReference type="Proteomes" id="UP001156905"/>
    </source>
</evidence>
<name>A0ABQ6B5T9_9BRAD</name>
<comment type="caution">
    <text evidence="2">The sequence shown here is derived from an EMBL/GenBank/DDBJ whole genome shotgun (WGS) entry which is preliminary data.</text>
</comment>
<protein>
    <submittedName>
        <fullName evidence="2">Uncharacterized protein</fullName>
    </submittedName>
</protein>
<proteinExistence type="predicted"/>
<feature type="chain" id="PRO_5045082560" evidence="1">
    <location>
        <begin position="27"/>
        <end position="498"/>
    </location>
</feature>
<gene>
    <name evidence="2" type="ORF">GCM10007857_42890</name>
</gene>